<comment type="caution">
    <text evidence="9">The sequence shown here is derived from an EMBL/GenBank/DDBJ whole genome shotgun (WGS) entry which is preliminary data.</text>
</comment>
<dbReference type="PANTHER" id="PTHR32096">
    <property type="entry name" value="WRKY TRANSCRIPTION FACTOR 30-RELATED-RELATED"/>
    <property type="match status" value="1"/>
</dbReference>
<proteinExistence type="inferred from homology"/>
<dbReference type="Pfam" id="PF03106">
    <property type="entry name" value="WRKY"/>
    <property type="match status" value="1"/>
</dbReference>
<dbReference type="Proteomes" id="UP001054889">
    <property type="component" value="Unassembled WGS sequence"/>
</dbReference>
<evidence type="ECO:0000256" key="5">
    <source>
        <dbReference type="ARBA" id="ARBA00023242"/>
    </source>
</evidence>
<dbReference type="FunFam" id="2.20.25.80:FF:000009">
    <property type="entry name" value="WRKY transcription factor 53"/>
    <property type="match status" value="1"/>
</dbReference>
<dbReference type="PROSITE" id="PS50811">
    <property type="entry name" value="WRKY"/>
    <property type="match status" value="1"/>
</dbReference>
<evidence type="ECO:0000313" key="9">
    <source>
        <dbReference type="EMBL" id="GJM89797.1"/>
    </source>
</evidence>
<dbReference type="InterPro" id="IPR036576">
    <property type="entry name" value="WRKY_dom_sf"/>
</dbReference>
<dbReference type="InterPro" id="IPR003657">
    <property type="entry name" value="WRKY_dom"/>
</dbReference>
<dbReference type="SUPFAM" id="SSF118290">
    <property type="entry name" value="WRKY DNA-binding domain"/>
    <property type="match status" value="1"/>
</dbReference>
<keyword evidence="5" id="KW-0539">Nucleus</keyword>
<evidence type="ECO:0000256" key="6">
    <source>
        <dbReference type="ARBA" id="ARBA00060850"/>
    </source>
</evidence>
<name>A0AAV5BV33_ELECO</name>
<evidence type="ECO:0000256" key="4">
    <source>
        <dbReference type="ARBA" id="ARBA00023163"/>
    </source>
</evidence>
<reference evidence="9" key="2">
    <citation type="submission" date="2021-12" db="EMBL/GenBank/DDBJ databases">
        <title>Resequencing data analysis of finger millet.</title>
        <authorList>
            <person name="Hatakeyama M."/>
            <person name="Aluri S."/>
            <person name="Balachadran M.T."/>
            <person name="Sivarajan S.R."/>
            <person name="Poveda L."/>
            <person name="Shimizu-Inatsugi R."/>
            <person name="Schlapbach R."/>
            <person name="Sreeman S.M."/>
            <person name="Shimizu K.K."/>
        </authorList>
    </citation>
    <scope>NUCLEOTIDE SEQUENCE</scope>
</reference>
<evidence type="ECO:0000256" key="7">
    <source>
        <dbReference type="SAM" id="MobiDB-lite"/>
    </source>
</evidence>
<dbReference type="GO" id="GO:0009751">
    <property type="term" value="P:response to salicylic acid"/>
    <property type="evidence" value="ECO:0007669"/>
    <property type="project" value="UniProtKB-ARBA"/>
</dbReference>
<protein>
    <recommendedName>
        <fullName evidence="8">WRKY domain-containing protein</fullName>
    </recommendedName>
</protein>
<evidence type="ECO:0000256" key="3">
    <source>
        <dbReference type="ARBA" id="ARBA00023125"/>
    </source>
</evidence>
<keyword evidence="10" id="KW-1185">Reference proteome</keyword>
<comment type="similarity">
    <text evidence="6">Belongs to the WRKY group III family.</text>
</comment>
<dbReference type="GO" id="GO:0042542">
    <property type="term" value="P:response to hydrogen peroxide"/>
    <property type="evidence" value="ECO:0007669"/>
    <property type="project" value="UniProtKB-ARBA"/>
</dbReference>
<dbReference type="SMART" id="SM00774">
    <property type="entry name" value="WRKY"/>
    <property type="match status" value="1"/>
</dbReference>
<organism evidence="9 10">
    <name type="scientific">Eleusine coracana subsp. coracana</name>
    <dbReference type="NCBI Taxonomy" id="191504"/>
    <lineage>
        <taxon>Eukaryota</taxon>
        <taxon>Viridiplantae</taxon>
        <taxon>Streptophyta</taxon>
        <taxon>Embryophyta</taxon>
        <taxon>Tracheophyta</taxon>
        <taxon>Spermatophyta</taxon>
        <taxon>Magnoliopsida</taxon>
        <taxon>Liliopsida</taxon>
        <taxon>Poales</taxon>
        <taxon>Poaceae</taxon>
        <taxon>PACMAD clade</taxon>
        <taxon>Chloridoideae</taxon>
        <taxon>Cynodonteae</taxon>
        <taxon>Eleusininae</taxon>
        <taxon>Eleusine</taxon>
    </lineage>
</organism>
<dbReference type="GO" id="GO:0010150">
    <property type="term" value="P:leaf senescence"/>
    <property type="evidence" value="ECO:0007669"/>
    <property type="project" value="UniProtKB-ARBA"/>
</dbReference>
<dbReference type="Gene3D" id="2.20.25.80">
    <property type="entry name" value="WRKY domain"/>
    <property type="match status" value="1"/>
</dbReference>
<dbReference type="GO" id="GO:0005634">
    <property type="term" value="C:nucleus"/>
    <property type="evidence" value="ECO:0007669"/>
    <property type="project" value="UniProtKB-SubCell"/>
</dbReference>
<dbReference type="EMBL" id="BQKI01000002">
    <property type="protein sequence ID" value="GJM89797.1"/>
    <property type="molecule type" value="Genomic_DNA"/>
</dbReference>
<feature type="region of interest" description="Disordered" evidence="7">
    <location>
        <begin position="54"/>
        <end position="73"/>
    </location>
</feature>
<dbReference type="GO" id="GO:0010193">
    <property type="term" value="P:response to ozone"/>
    <property type="evidence" value="ECO:0007669"/>
    <property type="project" value="UniProtKB-ARBA"/>
</dbReference>
<reference evidence="9" key="1">
    <citation type="journal article" date="2018" name="DNA Res.">
        <title>Multiple hybrid de novo genome assembly of finger millet, an orphan allotetraploid crop.</title>
        <authorList>
            <person name="Hatakeyama M."/>
            <person name="Aluri S."/>
            <person name="Balachadran M.T."/>
            <person name="Sivarajan S.R."/>
            <person name="Patrignani A."/>
            <person name="Gruter S."/>
            <person name="Poveda L."/>
            <person name="Shimizu-Inatsugi R."/>
            <person name="Baeten J."/>
            <person name="Francoijs K.J."/>
            <person name="Nataraja K.N."/>
            <person name="Reddy Y.A.N."/>
            <person name="Phadnis S."/>
            <person name="Ravikumar R.L."/>
            <person name="Schlapbach R."/>
            <person name="Sreeman S.M."/>
            <person name="Shimizu K.K."/>
        </authorList>
    </citation>
    <scope>NUCLEOTIDE SEQUENCE</scope>
</reference>
<evidence type="ECO:0000256" key="2">
    <source>
        <dbReference type="ARBA" id="ARBA00023015"/>
    </source>
</evidence>
<dbReference type="AlphaFoldDB" id="A0AAV5BV33"/>
<dbReference type="GO" id="GO:0003700">
    <property type="term" value="F:DNA-binding transcription factor activity"/>
    <property type="evidence" value="ECO:0007669"/>
    <property type="project" value="InterPro"/>
</dbReference>
<gene>
    <name evidence="9" type="primary">ga06018</name>
    <name evidence="9" type="ORF">PR202_ga06018</name>
</gene>
<evidence type="ECO:0000313" key="10">
    <source>
        <dbReference type="Proteomes" id="UP001054889"/>
    </source>
</evidence>
<evidence type="ECO:0000256" key="1">
    <source>
        <dbReference type="ARBA" id="ARBA00004123"/>
    </source>
</evidence>
<feature type="domain" description="WRKY" evidence="8">
    <location>
        <begin position="110"/>
        <end position="173"/>
    </location>
</feature>
<keyword evidence="3" id="KW-0238">DNA-binding</keyword>
<evidence type="ECO:0000259" key="8">
    <source>
        <dbReference type="PROSITE" id="PS50811"/>
    </source>
</evidence>
<keyword evidence="4" id="KW-0804">Transcription</keyword>
<accession>A0AAV5BV33</accession>
<dbReference type="PANTHER" id="PTHR32096:SF55">
    <property type="entry name" value="TRANSCRIPTION FACTOR WRKY19"/>
    <property type="match status" value="1"/>
</dbReference>
<comment type="subcellular location">
    <subcellularLocation>
        <location evidence="1">Nucleus</location>
    </subcellularLocation>
</comment>
<keyword evidence="2" id="KW-0805">Transcription regulation</keyword>
<dbReference type="InterPro" id="IPR044810">
    <property type="entry name" value="WRKY_plant"/>
</dbReference>
<sequence length="291" mass="32210">MENSLASELARVQTMVRELEANMDRQDLLPPAAREICDELASRVDRSLRMARSWLPESPGSADGSPLGHDTAGTGNAVKDAHFKRRQARLYNLVKGVPSVRKQVRVTSVQDTAPMEDGFSWRKYGQKDILGAKYPRAYFRCTHRNTQSCHATKQVQRVDGDPLLFDVVYHGTHTCVQAANGRVDQLQQQPGHAAGQEQSSQLVLESGGLHAGFEPMSPLHFTSTPAGTDLGGGYPPLFSPTSLEWQVRSSHAAAGFGDGGMDVEHQYEELFSYPPESFQWEFQDLYAANYN</sequence>
<dbReference type="GO" id="GO:0000976">
    <property type="term" value="F:transcription cis-regulatory region binding"/>
    <property type="evidence" value="ECO:0007669"/>
    <property type="project" value="TreeGrafter"/>
</dbReference>